<name>A0A367ZQS6_9BACT</name>
<sequence>MNCEQLRQCLQTSEGQADAELAAHLDDCPACRQWLEAELASPPAGFDPSPLDLPSPRLREAVLEAALSKPQAWWTALARALVHPLAVAGAAAMLLIAIHFSRPSSPPVAPSGRPASHLAHVTFLEPWESIVTDDVDIDTQEWSFLDAQETAISFLDDEEKEKEDTWLEESRG</sequence>
<accession>A0A367ZQS6</accession>
<evidence type="ECO:0000313" key="1">
    <source>
        <dbReference type="EMBL" id="RCK80463.1"/>
    </source>
</evidence>
<dbReference type="EMBL" id="QOQW01000006">
    <property type="protein sequence ID" value="RCK80463.1"/>
    <property type="molecule type" value="Genomic_DNA"/>
</dbReference>
<proteinExistence type="predicted"/>
<protein>
    <recommendedName>
        <fullName evidence="3">Zinc-finger domain-containing protein</fullName>
    </recommendedName>
</protein>
<dbReference type="Proteomes" id="UP000252355">
    <property type="component" value="Unassembled WGS sequence"/>
</dbReference>
<reference evidence="1 2" key="1">
    <citation type="submission" date="2018-05" db="EMBL/GenBank/DDBJ databases">
        <title>A metagenomic window into the 2 km-deep terrestrial subsurface aquifer revealed taxonomically and functionally diverse microbial community comprising novel uncultured bacterial lineages.</title>
        <authorList>
            <person name="Kadnikov V.V."/>
            <person name="Mardanov A.V."/>
            <person name="Beletsky A.V."/>
            <person name="Banks D."/>
            <person name="Pimenov N.V."/>
            <person name="Frank Y.A."/>
            <person name="Karnachuk O.V."/>
            <person name="Ravin N.V."/>
        </authorList>
    </citation>
    <scope>NUCLEOTIDE SEQUENCE [LARGE SCALE GENOMIC DNA]</scope>
    <source>
        <strain evidence="1">BY5</strain>
    </source>
</reference>
<gene>
    <name evidence="1" type="ORF">OZSIB_3209</name>
</gene>
<evidence type="ECO:0000313" key="2">
    <source>
        <dbReference type="Proteomes" id="UP000252355"/>
    </source>
</evidence>
<comment type="caution">
    <text evidence="1">The sequence shown here is derived from an EMBL/GenBank/DDBJ whole genome shotgun (WGS) entry which is preliminary data.</text>
</comment>
<evidence type="ECO:0008006" key="3">
    <source>
        <dbReference type="Google" id="ProtNLM"/>
    </source>
</evidence>
<organism evidence="1 2">
    <name type="scientific">Candidatus Ozemobacter sibiricus</name>
    <dbReference type="NCBI Taxonomy" id="2268124"/>
    <lineage>
        <taxon>Bacteria</taxon>
        <taxon>Candidatus Ozemobacteria</taxon>
        <taxon>Candidatus Ozemobacterales</taxon>
        <taxon>Candidatus Ozemobacteraceae</taxon>
        <taxon>Candidatus Ozemobacter</taxon>
    </lineage>
</organism>
<dbReference type="AlphaFoldDB" id="A0A367ZQS6"/>